<sequence length="132" mass="14162">MSAKRLLLFAFVALVSGCDALYDALEIPNPNKAKAEAKAIGAACRHSGRSLEDCYYLHPDLEKAAIYEGWREMNEYLLEKELPTVPAQLVPNEPQVTAKPLERNEPLIPSLARPANGQNASAPAPAAAGGGH</sequence>
<dbReference type="KEGG" id="htl:HPTL_0656"/>
<evidence type="ECO:0000313" key="4">
    <source>
        <dbReference type="Proteomes" id="UP000262004"/>
    </source>
</evidence>
<dbReference type="RefSeq" id="WP_119334718.1">
    <property type="nucleotide sequence ID" value="NZ_AP018558.1"/>
</dbReference>
<evidence type="ECO:0000256" key="1">
    <source>
        <dbReference type="SAM" id="MobiDB-lite"/>
    </source>
</evidence>
<feature type="signal peptide" evidence="2">
    <location>
        <begin position="1"/>
        <end position="20"/>
    </location>
</feature>
<protein>
    <recommendedName>
        <fullName evidence="5">Lipoprotein</fullName>
    </recommendedName>
</protein>
<keyword evidence="4" id="KW-1185">Reference proteome</keyword>
<evidence type="ECO:0000313" key="3">
    <source>
        <dbReference type="EMBL" id="BBD76924.1"/>
    </source>
</evidence>
<feature type="region of interest" description="Disordered" evidence="1">
    <location>
        <begin position="95"/>
        <end position="132"/>
    </location>
</feature>
<proteinExistence type="predicted"/>
<dbReference type="AlphaFoldDB" id="A0A2Z6DWT2"/>
<dbReference type="EMBL" id="AP018558">
    <property type="protein sequence ID" value="BBD76924.1"/>
    <property type="molecule type" value="Genomic_DNA"/>
</dbReference>
<reference evidence="3 4" key="1">
    <citation type="submission" date="2018-04" db="EMBL/GenBank/DDBJ databases">
        <title>Complete genome sequence of Hydrogenophilus thermoluteolus TH-1.</title>
        <authorList>
            <person name="Arai H."/>
        </authorList>
    </citation>
    <scope>NUCLEOTIDE SEQUENCE [LARGE SCALE GENOMIC DNA]</scope>
    <source>
        <strain evidence="3 4">TH-1</strain>
    </source>
</reference>
<dbReference type="PROSITE" id="PS51257">
    <property type="entry name" value="PROKAR_LIPOPROTEIN"/>
    <property type="match status" value="1"/>
</dbReference>
<dbReference type="OrthoDB" id="8527508at2"/>
<feature type="chain" id="PRO_5016314085" description="Lipoprotein" evidence="2">
    <location>
        <begin position="21"/>
        <end position="132"/>
    </location>
</feature>
<accession>A0A2Z6DWT2</accession>
<evidence type="ECO:0000256" key="2">
    <source>
        <dbReference type="SAM" id="SignalP"/>
    </source>
</evidence>
<gene>
    <name evidence="3" type="ORF">HPTL_0656</name>
</gene>
<keyword evidence="2" id="KW-0732">Signal</keyword>
<dbReference type="Proteomes" id="UP000262004">
    <property type="component" value="Chromosome"/>
</dbReference>
<organism evidence="3 4">
    <name type="scientific">Hydrogenophilus thermoluteolus</name>
    <name type="common">Pseudomonas hydrogenothermophila</name>
    <dbReference type="NCBI Taxonomy" id="297"/>
    <lineage>
        <taxon>Bacteria</taxon>
        <taxon>Pseudomonadati</taxon>
        <taxon>Pseudomonadota</taxon>
        <taxon>Hydrogenophilia</taxon>
        <taxon>Hydrogenophilales</taxon>
        <taxon>Hydrogenophilaceae</taxon>
        <taxon>Hydrogenophilus</taxon>
    </lineage>
</organism>
<feature type="compositionally biased region" description="Low complexity" evidence="1">
    <location>
        <begin position="114"/>
        <end position="132"/>
    </location>
</feature>
<evidence type="ECO:0008006" key="5">
    <source>
        <dbReference type="Google" id="ProtNLM"/>
    </source>
</evidence>
<name>A0A2Z6DWT2_HYDTE</name>